<dbReference type="Pfam" id="PF03705">
    <property type="entry name" value="CheR_N"/>
    <property type="match status" value="1"/>
</dbReference>
<feature type="domain" description="CheR-type methyltransferase" evidence="6">
    <location>
        <begin position="1"/>
        <end position="276"/>
    </location>
</feature>
<dbReference type="EC" id="2.1.1.80" evidence="2"/>
<reference evidence="7" key="2">
    <citation type="submission" date="2021-04" db="EMBL/GenBank/DDBJ databases">
        <authorList>
            <person name="Gilroy R."/>
        </authorList>
    </citation>
    <scope>NUCLEOTIDE SEQUENCE</scope>
    <source>
        <strain evidence="7">ChiW4-1371</strain>
    </source>
</reference>
<dbReference type="InterPro" id="IPR022642">
    <property type="entry name" value="CheR_C"/>
</dbReference>
<keyword evidence="5" id="KW-0949">S-adenosyl-L-methionine</keyword>
<evidence type="ECO:0000313" key="8">
    <source>
        <dbReference type="Proteomes" id="UP000824176"/>
    </source>
</evidence>
<dbReference type="InterPro" id="IPR022641">
    <property type="entry name" value="CheR_N"/>
</dbReference>
<accession>A0A9D2GUL7</accession>
<name>A0A9D2GUL7_9BACT</name>
<dbReference type="Gene3D" id="3.40.50.150">
    <property type="entry name" value="Vaccinia Virus protein VP39"/>
    <property type="match status" value="1"/>
</dbReference>
<comment type="catalytic activity">
    <reaction evidence="1">
        <text>L-glutamyl-[protein] + S-adenosyl-L-methionine = [protein]-L-glutamate 5-O-methyl ester + S-adenosyl-L-homocysteine</text>
        <dbReference type="Rhea" id="RHEA:24452"/>
        <dbReference type="Rhea" id="RHEA-COMP:10208"/>
        <dbReference type="Rhea" id="RHEA-COMP:10311"/>
        <dbReference type="ChEBI" id="CHEBI:29973"/>
        <dbReference type="ChEBI" id="CHEBI:57856"/>
        <dbReference type="ChEBI" id="CHEBI:59789"/>
        <dbReference type="ChEBI" id="CHEBI:82795"/>
        <dbReference type="EC" id="2.1.1.80"/>
    </reaction>
</comment>
<dbReference type="SMART" id="SM00138">
    <property type="entry name" value="MeTrc"/>
    <property type="match status" value="1"/>
</dbReference>
<evidence type="ECO:0000256" key="1">
    <source>
        <dbReference type="ARBA" id="ARBA00001541"/>
    </source>
</evidence>
<dbReference type="SUPFAM" id="SSF47757">
    <property type="entry name" value="Chemotaxis receptor methyltransferase CheR, N-terminal domain"/>
    <property type="match status" value="1"/>
</dbReference>
<dbReference type="InterPro" id="IPR050903">
    <property type="entry name" value="Bact_Chemotaxis_MeTrfase"/>
</dbReference>
<comment type="caution">
    <text evidence="7">The sequence shown here is derived from an EMBL/GenBank/DDBJ whole genome shotgun (WGS) entry which is preliminary data.</text>
</comment>
<dbReference type="EMBL" id="DXAQ01000107">
    <property type="protein sequence ID" value="HIZ89669.1"/>
    <property type="molecule type" value="Genomic_DNA"/>
</dbReference>
<dbReference type="GO" id="GO:0032259">
    <property type="term" value="P:methylation"/>
    <property type="evidence" value="ECO:0007669"/>
    <property type="project" value="UniProtKB-KW"/>
</dbReference>
<dbReference type="PIRSF" id="PIRSF000410">
    <property type="entry name" value="CheR"/>
    <property type="match status" value="1"/>
</dbReference>
<dbReference type="SUPFAM" id="SSF53335">
    <property type="entry name" value="S-adenosyl-L-methionine-dependent methyltransferases"/>
    <property type="match status" value="1"/>
</dbReference>
<dbReference type="Pfam" id="PF01739">
    <property type="entry name" value="CheR"/>
    <property type="match status" value="1"/>
</dbReference>
<dbReference type="PANTHER" id="PTHR24422:SF10">
    <property type="entry name" value="CHEMOTAXIS PROTEIN METHYLTRANSFERASE 2"/>
    <property type="match status" value="1"/>
</dbReference>
<dbReference type="PROSITE" id="PS50123">
    <property type="entry name" value="CHER"/>
    <property type="match status" value="1"/>
</dbReference>
<dbReference type="InterPro" id="IPR036804">
    <property type="entry name" value="CheR_N_sf"/>
</dbReference>
<dbReference type="InterPro" id="IPR000780">
    <property type="entry name" value="CheR_MeTrfase"/>
</dbReference>
<reference evidence="7" key="1">
    <citation type="journal article" date="2021" name="PeerJ">
        <title>Extensive microbial diversity within the chicken gut microbiome revealed by metagenomics and culture.</title>
        <authorList>
            <person name="Gilroy R."/>
            <person name="Ravi A."/>
            <person name="Getino M."/>
            <person name="Pursley I."/>
            <person name="Horton D.L."/>
            <person name="Alikhan N.F."/>
            <person name="Baker D."/>
            <person name="Gharbi K."/>
            <person name="Hall N."/>
            <person name="Watson M."/>
            <person name="Adriaenssens E.M."/>
            <person name="Foster-Nyarko E."/>
            <person name="Jarju S."/>
            <person name="Secka A."/>
            <person name="Antonio M."/>
            <person name="Oren A."/>
            <person name="Chaudhuri R.R."/>
            <person name="La Ragione R."/>
            <person name="Hildebrand F."/>
            <person name="Pallen M.J."/>
        </authorList>
    </citation>
    <scope>NUCLEOTIDE SEQUENCE</scope>
    <source>
        <strain evidence="7">ChiW4-1371</strain>
    </source>
</reference>
<evidence type="ECO:0000256" key="5">
    <source>
        <dbReference type="ARBA" id="ARBA00022691"/>
    </source>
</evidence>
<dbReference type="PANTHER" id="PTHR24422">
    <property type="entry name" value="CHEMOTAXIS PROTEIN METHYLTRANSFERASE"/>
    <property type="match status" value="1"/>
</dbReference>
<evidence type="ECO:0000256" key="3">
    <source>
        <dbReference type="ARBA" id="ARBA00022603"/>
    </source>
</evidence>
<evidence type="ECO:0000259" key="6">
    <source>
        <dbReference type="PROSITE" id="PS50123"/>
    </source>
</evidence>
<dbReference type="GO" id="GO:0008983">
    <property type="term" value="F:protein-glutamate O-methyltransferase activity"/>
    <property type="evidence" value="ECO:0007669"/>
    <property type="project" value="UniProtKB-EC"/>
</dbReference>
<evidence type="ECO:0000256" key="2">
    <source>
        <dbReference type="ARBA" id="ARBA00012534"/>
    </source>
</evidence>
<dbReference type="InterPro" id="IPR029063">
    <property type="entry name" value="SAM-dependent_MTases_sf"/>
</dbReference>
<gene>
    <name evidence="7" type="ORF">H9804_06970</name>
</gene>
<dbReference type="InterPro" id="IPR026024">
    <property type="entry name" value="Chemotaxis_MeTrfase_CheR"/>
</dbReference>
<dbReference type="Gene3D" id="1.10.155.10">
    <property type="entry name" value="Chemotaxis receptor methyltransferase CheR, N-terminal domain"/>
    <property type="match status" value="1"/>
</dbReference>
<dbReference type="Proteomes" id="UP000824176">
    <property type="component" value="Unassembled WGS sequence"/>
</dbReference>
<evidence type="ECO:0000313" key="7">
    <source>
        <dbReference type="EMBL" id="HIZ89669.1"/>
    </source>
</evidence>
<sequence length="276" mass="31907">MLLNSIKINDQEFVELKDIIYRNSGIMFAENKKYLLENRLSKRLADLNFTSFKDYIYYLKYDIKKKQELDTLINLVTINETYFLRERGQLDYLVSNIVPDLIKAGKRSIKIWSAPCSTGEEPYSIVILLKNAGLFEKASIDIIATDINSEVVALAKKGEYRQASFRGVPADFMRNFDVQGQSYFIKEDIKRHVRFNTGNITVPTITSLIGKVDVIFCRNVLIYFDMDGKQRTIKNFYNMLTDPGYLCLGHSETLNKISEDFTMKNAGTCIIYMKKH</sequence>
<organism evidence="7 8">
    <name type="scientific">Candidatus Mucispirillum faecigallinarum</name>
    <dbReference type="NCBI Taxonomy" id="2838699"/>
    <lineage>
        <taxon>Bacteria</taxon>
        <taxon>Pseudomonadati</taxon>
        <taxon>Deferribacterota</taxon>
        <taxon>Deferribacteres</taxon>
        <taxon>Deferribacterales</taxon>
        <taxon>Mucispirillaceae</taxon>
        <taxon>Mucispirillum</taxon>
    </lineage>
</organism>
<protein>
    <recommendedName>
        <fullName evidence="2">protein-glutamate O-methyltransferase</fullName>
        <ecNumber evidence="2">2.1.1.80</ecNumber>
    </recommendedName>
</protein>
<proteinExistence type="predicted"/>
<dbReference type="AlphaFoldDB" id="A0A9D2GUL7"/>
<evidence type="ECO:0000256" key="4">
    <source>
        <dbReference type="ARBA" id="ARBA00022679"/>
    </source>
</evidence>
<keyword evidence="3" id="KW-0489">Methyltransferase</keyword>
<dbReference type="PRINTS" id="PR00996">
    <property type="entry name" value="CHERMTFRASE"/>
</dbReference>
<keyword evidence="4" id="KW-0808">Transferase</keyword>